<evidence type="ECO:0000256" key="1">
    <source>
        <dbReference type="ARBA" id="ARBA00001933"/>
    </source>
</evidence>
<dbReference type="InterPro" id="IPR005856">
    <property type="entry name" value="Cys_synth"/>
</dbReference>
<dbReference type="NCBIfam" id="TIGR01136">
    <property type="entry name" value="cysKM"/>
    <property type="match status" value="1"/>
</dbReference>
<evidence type="ECO:0000256" key="4">
    <source>
        <dbReference type="ARBA" id="ARBA00012681"/>
    </source>
</evidence>
<protein>
    <recommendedName>
        <fullName evidence="5 13">Cysteine synthase</fullName>
        <ecNumber evidence="4 13">2.5.1.47</ecNumber>
    </recommendedName>
</protein>
<dbReference type="InterPro" id="IPR036052">
    <property type="entry name" value="TrpB-like_PALP_sf"/>
</dbReference>
<dbReference type="NCBIfam" id="TIGR01139">
    <property type="entry name" value="cysK"/>
    <property type="match status" value="1"/>
</dbReference>
<feature type="binding site" evidence="11">
    <location>
        <position position="266"/>
    </location>
    <ligand>
        <name>pyridoxal 5'-phosphate</name>
        <dbReference type="ChEBI" id="CHEBI:597326"/>
    </ligand>
</feature>
<feature type="binding site" evidence="11">
    <location>
        <begin position="178"/>
        <end position="182"/>
    </location>
    <ligand>
        <name>pyridoxal 5'-phosphate</name>
        <dbReference type="ChEBI" id="CHEBI:597326"/>
    </ligand>
</feature>
<gene>
    <name evidence="15" type="ORF">SAMN04488692_1155</name>
</gene>
<dbReference type="InterPro" id="IPR005859">
    <property type="entry name" value="CysK"/>
</dbReference>
<keyword evidence="8 11" id="KW-0663">Pyridoxal phosphate</keyword>
<dbReference type="InterPro" id="IPR001216">
    <property type="entry name" value="P-phosphate_BS"/>
</dbReference>
<dbReference type="InterPro" id="IPR001926">
    <property type="entry name" value="TrpB-like_PALP"/>
</dbReference>
<dbReference type="UniPathway" id="UPA00136">
    <property type="reaction ID" value="UER00200"/>
</dbReference>
<feature type="modified residue" description="N6-(pyridoxal phosphate)lysine" evidence="12">
    <location>
        <position position="44"/>
    </location>
</feature>
<feature type="binding site" evidence="11">
    <location>
        <position position="74"/>
    </location>
    <ligand>
        <name>pyridoxal 5'-phosphate</name>
        <dbReference type="ChEBI" id="CHEBI:597326"/>
    </ligand>
</feature>
<keyword evidence="6 13" id="KW-0028">Amino-acid biosynthesis</keyword>
<evidence type="ECO:0000313" key="15">
    <source>
        <dbReference type="EMBL" id="SDM04503.1"/>
    </source>
</evidence>
<comment type="catalytic activity">
    <reaction evidence="10 13">
        <text>O-acetyl-L-serine + hydrogen sulfide = L-cysteine + acetate</text>
        <dbReference type="Rhea" id="RHEA:14829"/>
        <dbReference type="ChEBI" id="CHEBI:29919"/>
        <dbReference type="ChEBI" id="CHEBI:30089"/>
        <dbReference type="ChEBI" id="CHEBI:35235"/>
        <dbReference type="ChEBI" id="CHEBI:58340"/>
        <dbReference type="EC" id="2.5.1.47"/>
    </reaction>
</comment>
<dbReference type="PANTHER" id="PTHR10314">
    <property type="entry name" value="CYSTATHIONINE BETA-SYNTHASE"/>
    <property type="match status" value="1"/>
</dbReference>
<evidence type="ECO:0000256" key="6">
    <source>
        <dbReference type="ARBA" id="ARBA00022605"/>
    </source>
</evidence>
<dbReference type="AlphaFoldDB" id="A0A1G9Q0Q8"/>
<evidence type="ECO:0000256" key="5">
    <source>
        <dbReference type="ARBA" id="ARBA00019371"/>
    </source>
</evidence>
<dbReference type="PROSITE" id="PS00901">
    <property type="entry name" value="CYS_SYNTHASE"/>
    <property type="match status" value="1"/>
</dbReference>
<organism evidence="15 16">
    <name type="scientific">Halarsenatibacter silvermanii</name>
    <dbReference type="NCBI Taxonomy" id="321763"/>
    <lineage>
        <taxon>Bacteria</taxon>
        <taxon>Bacillati</taxon>
        <taxon>Bacillota</taxon>
        <taxon>Clostridia</taxon>
        <taxon>Halanaerobiales</taxon>
        <taxon>Halarsenatibacteraceae</taxon>
        <taxon>Halarsenatibacter</taxon>
    </lineage>
</organism>
<dbReference type="Gene3D" id="3.40.50.1100">
    <property type="match status" value="2"/>
</dbReference>
<name>A0A1G9Q0Q8_9FIRM</name>
<dbReference type="EMBL" id="FNGO01000015">
    <property type="protein sequence ID" value="SDM04503.1"/>
    <property type="molecule type" value="Genomic_DNA"/>
</dbReference>
<comment type="pathway">
    <text evidence="2">Amino-acid biosynthesis; L-cysteine biosynthesis; L-cysteine from L-serine: step 2/2.</text>
</comment>
<dbReference type="GO" id="GO:0006535">
    <property type="term" value="P:cysteine biosynthetic process from serine"/>
    <property type="evidence" value="ECO:0007669"/>
    <property type="project" value="UniProtKB-UniRule"/>
</dbReference>
<keyword evidence="9 13" id="KW-0198">Cysteine biosynthesis</keyword>
<dbReference type="EC" id="2.5.1.47" evidence="4 13"/>
<accession>A0A1G9Q0Q8</accession>
<dbReference type="Pfam" id="PF00291">
    <property type="entry name" value="PALP"/>
    <property type="match status" value="1"/>
</dbReference>
<feature type="domain" description="Tryptophan synthase beta chain-like PALP" evidence="14">
    <location>
        <begin position="7"/>
        <end position="293"/>
    </location>
</feature>
<dbReference type="GO" id="GO:0004124">
    <property type="term" value="F:cysteine synthase activity"/>
    <property type="evidence" value="ECO:0007669"/>
    <property type="project" value="UniProtKB-UniRule"/>
</dbReference>
<dbReference type="OrthoDB" id="9808024at2"/>
<evidence type="ECO:0000256" key="3">
    <source>
        <dbReference type="ARBA" id="ARBA00007103"/>
    </source>
</evidence>
<dbReference type="RefSeq" id="WP_089760702.1">
    <property type="nucleotide sequence ID" value="NZ_FNGO01000015.1"/>
</dbReference>
<evidence type="ECO:0000256" key="10">
    <source>
        <dbReference type="ARBA" id="ARBA00047931"/>
    </source>
</evidence>
<evidence type="ECO:0000259" key="14">
    <source>
        <dbReference type="Pfam" id="PF00291"/>
    </source>
</evidence>
<dbReference type="InterPro" id="IPR050214">
    <property type="entry name" value="Cys_Synth/Cystath_Beta-Synth"/>
</dbReference>
<sequence length="306" mass="32531">MKIQQGVSELIGNTPHYHLQNLGKEKNSEIYLKLEAYNPGSSVKDRVAFGMIREAEKKGELSEDGVIVEPTSGNTGIGLAMIGAARGYKVILTMPDSMSQERRDLLRAFGAELILTEGEDGMNGAISRAEQLAEENEDYFMPDQFNNPANPGAHRETTAQEILDDFGEELDYFVAGVGTGGTITGVGQVLEKESPNTKIVAVEPEDSPVLSGGEAGSHGIQGIGAGFVPNIIEQDLIDSIVTVGDAEAEEKTRELARQEGLLTGISSGAALAAALKVAKNAPDNSTILTVAPDYGERYLSMEIFGS</sequence>
<keyword evidence="16" id="KW-1185">Reference proteome</keyword>
<evidence type="ECO:0000256" key="11">
    <source>
        <dbReference type="PIRSR" id="PIRSR605856-50"/>
    </source>
</evidence>
<evidence type="ECO:0000256" key="8">
    <source>
        <dbReference type="ARBA" id="ARBA00022898"/>
    </source>
</evidence>
<reference evidence="15 16" key="1">
    <citation type="submission" date="2016-10" db="EMBL/GenBank/DDBJ databases">
        <authorList>
            <person name="de Groot N.N."/>
        </authorList>
    </citation>
    <scope>NUCLEOTIDE SEQUENCE [LARGE SCALE GENOMIC DNA]</scope>
    <source>
        <strain evidence="15 16">SLAS-1</strain>
    </source>
</reference>
<keyword evidence="7 13" id="KW-0808">Transferase</keyword>
<dbReference type="FunFam" id="3.40.50.1100:FF:000118">
    <property type="entry name" value="Related to CYS4-cystathionine beta-synthase"/>
    <property type="match status" value="1"/>
</dbReference>
<dbReference type="SUPFAM" id="SSF53686">
    <property type="entry name" value="Tryptophan synthase beta subunit-like PLP-dependent enzymes"/>
    <property type="match status" value="1"/>
</dbReference>
<dbReference type="FunFam" id="3.40.50.1100:FF:000003">
    <property type="entry name" value="Cystathionine beta-synthase"/>
    <property type="match status" value="1"/>
</dbReference>
<evidence type="ECO:0000313" key="16">
    <source>
        <dbReference type="Proteomes" id="UP000199476"/>
    </source>
</evidence>
<evidence type="ECO:0000256" key="2">
    <source>
        <dbReference type="ARBA" id="ARBA00004962"/>
    </source>
</evidence>
<evidence type="ECO:0000256" key="7">
    <source>
        <dbReference type="ARBA" id="ARBA00022679"/>
    </source>
</evidence>
<comment type="cofactor">
    <cofactor evidence="1 11 13">
        <name>pyridoxal 5'-phosphate</name>
        <dbReference type="ChEBI" id="CHEBI:597326"/>
    </cofactor>
</comment>
<comment type="similarity">
    <text evidence="3 13">Belongs to the cysteine synthase/cystathionine beta-synthase family.</text>
</comment>
<dbReference type="CDD" id="cd01561">
    <property type="entry name" value="CBS_like"/>
    <property type="match status" value="1"/>
</dbReference>
<evidence type="ECO:0000256" key="13">
    <source>
        <dbReference type="RuleBase" id="RU003985"/>
    </source>
</evidence>
<evidence type="ECO:0000256" key="9">
    <source>
        <dbReference type="ARBA" id="ARBA00023192"/>
    </source>
</evidence>
<proteinExistence type="inferred from homology"/>
<evidence type="ECO:0000256" key="12">
    <source>
        <dbReference type="PIRSR" id="PIRSR605856-51"/>
    </source>
</evidence>
<dbReference type="Proteomes" id="UP000199476">
    <property type="component" value="Unassembled WGS sequence"/>
</dbReference>
<dbReference type="STRING" id="321763.SAMN04488692_1155"/>